<organism evidence="1 2">
    <name type="scientific">Geomonas terrae</name>
    <dbReference type="NCBI Taxonomy" id="2562681"/>
    <lineage>
        <taxon>Bacteria</taxon>
        <taxon>Pseudomonadati</taxon>
        <taxon>Thermodesulfobacteriota</taxon>
        <taxon>Desulfuromonadia</taxon>
        <taxon>Geobacterales</taxon>
        <taxon>Geobacteraceae</taxon>
        <taxon>Geomonas</taxon>
    </lineage>
</organism>
<protein>
    <submittedName>
        <fullName evidence="1">Porin</fullName>
    </submittedName>
</protein>
<dbReference type="SUPFAM" id="SSF56935">
    <property type="entry name" value="Porins"/>
    <property type="match status" value="1"/>
</dbReference>
<reference evidence="1 2" key="1">
    <citation type="submission" date="2019-04" db="EMBL/GenBank/DDBJ databases">
        <title>Geobacter oryzae sp. nov., ferric-reducing bacteria isolated from paddy soil.</title>
        <authorList>
            <person name="Xu Z."/>
            <person name="Masuda Y."/>
            <person name="Itoh H."/>
            <person name="Senoo K."/>
        </authorList>
    </citation>
    <scope>NUCLEOTIDE SEQUENCE [LARGE SCALE GENOMIC DNA]</scope>
    <source>
        <strain evidence="1 2">Red111</strain>
    </source>
</reference>
<sequence>MKQQTAVVLAGFLAVMAVGHDVQAKSLEDILKEKGVITEAEFKEASKAKPYDYKLGKGFVLTSPDQKFQLQIGGQIQAQYEFDDYDLASKQDVSQFNLRRVKTLLSGYAFTKDLTYKATYNWANVVKENTKAMEEVNLKYRVADELQIMLGQEKIQYSRQWITSNTAQQFVDGSFVRNAFMQGYDTGINLHGDLWSGVVKYDAGLFGGAGQNTKNKTNDNAYNFRVAVNPLGDMKYGEGDLEYSEKPLVSLGSSYYLNTLRKTVSGTGTTATSAIDNNNSNFVTDTNGWLGKAVKGKYFGTAAAEEISVDSWEADFAFKWLGASMQGEYFWGKAEGDISDKELIARGGYLQAGYFVIPKRLELALRYAWMDPNRAISNDSISEIQGAVNYFLYGNNLKIQGDVGNRHTYKDKTDDLVARAQVQLLF</sequence>
<gene>
    <name evidence="1" type="ORF">E4633_03975</name>
</gene>
<evidence type="ECO:0000313" key="1">
    <source>
        <dbReference type="EMBL" id="TGU74629.1"/>
    </source>
</evidence>
<name>A0A4S1CLL6_9BACT</name>
<evidence type="ECO:0000313" key="2">
    <source>
        <dbReference type="Proteomes" id="UP000306416"/>
    </source>
</evidence>
<dbReference type="RefSeq" id="WP_135868956.1">
    <property type="nucleotide sequence ID" value="NZ_SRSC01000001.1"/>
</dbReference>
<dbReference type="AlphaFoldDB" id="A0A4S1CLL6"/>
<dbReference type="Proteomes" id="UP000306416">
    <property type="component" value="Unassembled WGS sequence"/>
</dbReference>
<proteinExistence type="predicted"/>
<dbReference type="Gene3D" id="2.40.160.10">
    <property type="entry name" value="Porin"/>
    <property type="match status" value="1"/>
</dbReference>
<dbReference type="InterPro" id="IPR010870">
    <property type="entry name" value="Porin_O/P"/>
</dbReference>
<comment type="caution">
    <text evidence="1">The sequence shown here is derived from an EMBL/GenBank/DDBJ whole genome shotgun (WGS) entry which is preliminary data.</text>
</comment>
<dbReference type="Pfam" id="PF07396">
    <property type="entry name" value="Porin_O_P"/>
    <property type="match status" value="1"/>
</dbReference>
<keyword evidence="2" id="KW-1185">Reference proteome</keyword>
<dbReference type="EMBL" id="SRSC01000001">
    <property type="protein sequence ID" value="TGU74629.1"/>
    <property type="molecule type" value="Genomic_DNA"/>
</dbReference>
<accession>A0A4S1CLL6</accession>
<dbReference type="InterPro" id="IPR023614">
    <property type="entry name" value="Porin_dom_sf"/>
</dbReference>